<evidence type="ECO:0000256" key="1">
    <source>
        <dbReference type="SAM" id="Phobius"/>
    </source>
</evidence>
<organism evidence="2 3">
    <name type="scientific">Acetoanaerobium pronyense</name>
    <dbReference type="NCBI Taxonomy" id="1482736"/>
    <lineage>
        <taxon>Bacteria</taxon>
        <taxon>Bacillati</taxon>
        <taxon>Bacillota</taxon>
        <taxon>Clostridia</taxon>
        <taxon>Peptostreptococcales</taxon>
        <taxon>Filifactoraceae</taxon>
        <taxon>Acetoanaerobium</taxon>
    </lineage>
</organism>
<keyword evidence="3" id="KW-1185">Reference proteome</keyword>
<keyword evidence="1" id="KW-0472">Membrane</keyword>
<protein>
    <submittedName>
        <fullName evidence="2">Pilus assembly protein Flp/PilA</fullName>
    </submittedName>
</protein>
<accession>A0ABS4KKI6</accession>
<keyword evidence="1" id="KW-0812">Transmembrane</keyword>
<feature type="transmembrane region" description="Helical" evidence="1">
    <location>
        <begin position="25"/>
        <end position="46"/>
    </location>
</feature>
<evidence type="ECO:0000313" key="2">
    <source>
        <dbReference type="EMBL" id="MBP2028304.1"/>
    </source>
</evidence>
<evidence type="ECO:0000313" key="3">
    <source>
        <dbReference type="Proteomes" id="UP001314903"/>
    </source>
</evidence>
<gene>
    <name evidence="2" type="ORF">J2Z35_002105</name>
</gene>
<dbReference type="Proteomes" id="UP001314903">
    <property type="component" value="Unassembled WGS sequence"/>
</dbReference>
<dbReference type="InterPro" id="IPR007047">
    <property type="entry name" value="Flp_Fap"/>
</dbReference>
<name>A0ABS4KKI6_9FIRM</name>
<dbReference type="RefSeq" id="WP_245330857.1">
    <property type="nucleotide sequence ID" value="NZ_JAGGLI010000025.1"/>
</dbReference>
<sequence length="66" mass="7044">MLDYMKALLYPFIERFVKDEEGQGLVEYALIIALIAIVLVGALQLVEGGIDGVFTKISTALGGAGE</sequence>
<dbReference type="Pfam" id="PF04964">
    <property type="entry name" value="Flp_Fap"/>
    <property type="match status" value="1"/>
</dbReference>
<reference evidence="2 3" key="1">
    <citation type="submission" date="2021-03" db="EMBL/GenBank/DDBJ databases">
        <title>Genomic Encyclopedia of Type Strains, Phase IV (KMG-IV): sequencing the most valuable type-strain genomes for metagenomic binning, comparative biology and taxonomic classification.</title>
        <authorList>
            <person name="Goeker M."/>
        </authorList>
    </citation>
    <scope>NUCLEOTIDE SEQUENCE [LARGE SCALE GENOMIC DNA]</scope>
    <source>
        <strain evidence="2 3">DSM 27512</strain>
    </source>
</reference>
<dbReference type="EMBL" id="JAGGLI010000025">
    <property type="protein sequence ID" value="MBP2028304.1"/>
    <property type="molecule type" value="Genomic_DNA"/>
</dbReference>
<comment type="caution">
    <text evidence="2">The sequence shown here is derived from an EMBL/GenBank/DDBJ whole genome shotgun (WGS) entry which is preliminary data.</text>
</comment>
<proteinExistence type="predicted"/>
<keyword evidence="1" id="KW-1133">Transmembrane helix</keyword>